<evidence type="ECO:0000313" key="1">
    <source>
        <dbReference type="EMBL" id="XBH00915.1"/>
    </source>
</evidence>
<dbReference type="EMBL" id="CP155447">
    <property type="protein sequence ID" value="XBH00915.1"/>
    <property type="molecule type" value="Genomic_DNA"/>
</dbReference>
<name>A0AAU7C717_9BACT</name>
<dbReference type="RefSeq" id="WP_406693597.1">
    <property type="nucleotide sequence ID" value="NZ_CP155447.1"/>
</dbReference>
<accession>A0AAU7C717</accession>
<dbReference type="Pfam" id="PF11213">
    <property type="entry name" value="DUF3006"/>
    <property type="match status" value="1"/>
</dbReference>
<dbReference type="InterPro" id="IPR021377">
    <property type="entry name" value="DUF3006"/>
</dbReference>
<protein>
    <submittedName>
        <fullName evidence="1">DUF3006 domain-containing protein</fullName>
    </submittedName>
</protein>
<reference evidence="1" key="1">
    <citation type="submission" date="2024-05" db="EMBL/GenBank/DDBJ databases">
        <title>Planctomycetes of the genus Singulisphaera possess chitinolytic capabilities.</title>
        <authorList>
            <person name="Ivanova A."/>
        </authorList>
    </citation>
    <scope>NUCLEOTIDE SEQUENCE</scope>
    <source>
        <strain evidence="1">Ch08T</strain>
    </source>
</reference>
<gene>
    <name evidence="1" type="ORF">V5E97_21420</name>
</gene>
<proteinExistence type="predicted"/>
<sequence length="81" mass="8817">MKTRLSFDRLEGETKEIAVLLAGDGTSINLPKKFLPKAARPGDVLSLSLARDVQATRRLADETKAIQRELKATDPGGDIKL</sequence>
<organism evidence="1">
    <name type="scientific">Singulisphaera sp. Ch08</name>
    <dbReference type="NCBI Taxonomy" id="3120278"/>
    <lineage>
        <taxon>Bacteria</taxon>
        <taxon>Pseudomonadati</taxon>
        <taxon>Planctomycetota</taxon>
        <taxon>Planctomycetia</taxon>
        <taxon>Isosphaerales</taxon>
        <taxon>Isosphaeraceae</taxon>
        <taxon>Singulisphaera</taxon>
    </lineage>
</organism>
<dbReference type="AlphaFoldDB" id="A0AAU7C717"/>
<dbReference type="Gene3D" id="6.20.120.50">
    <property type="match status" value="1"/>
</dbReference>